<keyword evidence="5" id="KW-1185">Reference proteome</keyword>
<evidence type="ECO:0000259" key="3">
    <source>
        <dbReference type="Pfam" id="PF02121"/>
    </source>
</evidence>
<keyword evidence="2" id="KW-1133">Transmembrane helix</keyword>
<keyword evidence="2" id="KW-0472">Membrane</keyword>
<evidence type="ECO:0000313" key="4">
    <source>
        <dbReference type="EMBL" id="ANQ08183.1"/>
    </source>
</evidence>
<reference evidence="5" key="1">
    <citation type="submission" date="2016-06" db="EMBL/GenBank/DDBJ databases">
        <title>First high quality genome sequence of Plasmodium coatneyi using continuous long reads from single molecule, real-time sequencing.</title>
        <authorList>
            <person name="Chien J.-T."/>
            <person name="Pakala S.B."/>
            <person name="Geraldo J.A."/>
            <person name="Lapp S.A."/>
            <person name="Barnwell J.W."/>
            <person name="Kissinger J.C."/>
            <person name="Galinski M.R."/>
            <person name="Humphrey J.C."/>
        </authorList>
    </citation>
    <scope>NUCLEOTIDE SEQUENCE [LARGE SCALE GENOMIC DNA]</scope>
    <source>
        <strain evidence="5">Hackeri</strain>
    </source>
</reference>
<dbReference type="Proteomes" id="UP000092716">
    <property type="component" value="Chromosome 9"/>
</dbReference>
<feature type="domain" description="Phosphatidylinositol transfer protein N-terminal" evidence="3">
    <location>
        <begin position="1"/>
        <end position="258"/>
    </location>
</feature>
<evidence type="ECO:0000256" key="1">
    <source>
        <dbReference type="SAM" id="MobiDB-lite"/>
    </source>
</evidence>
<feature type="region of interest" description="Disordered" evidence="1">
    <location>
        <begin position="295"/>
        <end position="386"/>
    </location>
</feature>
<dbReference type="KEGG" id="pcot:PCOAH_00028210"/>
<organism evidence="4 5">
    <name type="scientific">Plasmodium coatneyi</name>
    <dbReference type="NCBI Taxonomy" id="208452"/>
    <lineage>
        <taxon>Eukaryota</taxon>
        <taxon>Sar</taxon>
        <taxon>Alveolata</taxon>
        <taxon>Apicomplexa</taxon>
        <taxon>Aconoidasida</taxon>
        <taxon>Haemosporida</taxon>
        <taxon>Plasmodiidae</taxon>
        <taxon>Plasmodium</taxon>
    </lineage>
</organism>
<dbReference type="PANTHER" id="PTHR10658">
    <property type="entry name" value="PHOSPHATIDYLINOSITOL TRANSFER PROTEIN"/>
    <property type="match status" value="1"/>
</dbReference>
<dbReference type="VEuPathDB" id="PlasmoDB:PCOAH_00028210"/>
<dbReference type="GeneID" id="30909549"/>
<name>A0A1B1DZH9_9APIC</name>
<dbReference type="RefSeq" id="XP_019914878.1">
    <property type="nucleotide sequence ID" value="XM_020059626.1"/>
</dbReference>
<feature type="compositionally biased region" description="Basic and acidic residues" evidence="1">
    <location>
        <begin position="295"/>
        <end position="317"/>
    </location>
</feature>
<dbReference type="SUPFAM" id="SSF55961">
    <property type="entry name" value="Bet v1-like"/>
    <property type="match status" value="1"/>
</dbReference>
<proteinExistence type="predicted"/>
<feature type="compositionally biased region" description="Basic and acidic residues" evidence="1">
    <location>
        <begin position="376"/>
        <end position="386"/>
    </location>
</feature>
<dbReference type="InterPro" id="IPR001666">
    <property type="entry name" value="PI_transfer"/>
</dbReference>
<protein>
    <submittedName>
        <fullName evidence="4">Phosphatidylinositol transfer protein</fullName>
    </submittedName>
</protein>
<dbReference type="AlphaFoldDB" id="A0A1B1DZH9"/>
<dbReference type="InterPro" id="IPR023393">
    <property type="entry name" value="START-like_dom_sf"/>
</dbReference>
<sequence>MKLIEFRLTMPLSVEEYNICQKYLLARVTQEDTYNTMHGEGRNKRRDVRKIVLFKKGTLDGEHGEAVDYTFKRMNVVNKIPKWLQNFVHPNYCLIDETYWNSTPNLKIVYEAKGFPKARVQVDSTHHLGHNTEENPFNIPEELLTQRKIILIDIVNDELAAGDYKAEEDPTLFYSEKAKRGKLEENWIENSKVIITCYKLFTIDIPYFGILCSKLEDWIVTLIKNNLLKYHRKALCWIDEWYNLTEERIYMFEEEMQQRLENFWKEVGLDVENDSTLAVQFMAKQQTRSAFEKYLEEKNSEDKSAKEGKGGLRKEGGSKVVGGSKEEGKKRNRSEGKRKEKKESGGEEVKEGSMEEGSKKSTKSQEKKKKKKSKKKGDEVKEHEVKEEVMEVVEKEAFAEVESEAQKNITLGAPGDVKIRRRVLREVHKMDEDILIIEDDILITEEEEEECMFQNGHTVPYNDADAILRSFNVLNNAMEENQMVDHFAQNVENIYNYRTDMRRNDSDTSLSFFYVIAVLSFFLFSAFMCACTFVYYEYWNHSCFHQGNVYKFSMNAPGSINSVTSFLDVQRKQNPQEEFRREEFYTNLYNTLYKVNNSTLNFASNSLNAQLQSEILNNFNEMFSAKSVKKYAQYMDNS</sequence>
<dbReference type="OrthoDB" id="18453at2759"/>
<gene>
    <name evidence="4" type="ORF">PCOAH_00028210</name>
</gene>
<accession>A0A1B1DZH9</accession>
<dbReference type="Gene3D" id="3.30.530.20">
    <property type="match status" value="1"/>
</dbReference>
<feature type="compositionally biased region" description="Basic residues" evidence="1">
    <location>
        <begin position="366"/>
        <end position="375"/>
    </location>
</feature>
<evidence type="ECO:0000313" key="5">
    <source>
        <dbReference type="Proteomes" id="UP000092716"/>
    </source>
</evidence>
<dbReference type="Pfam" id="PF02121">
    <property type="entry name" value="IP_trans"/>
    <property type="match status" value="1"/>
</dbReference>
<evidence type="ECO:0000256" key="2">
    <source>
        <dbReference type="SAM" id="Phobius"/>
    </source>
</evidence>
<dbReference type="EMBL" id="CP016247">
    <property type="protein sequence ID" value="ANQ08183.1"/>
    <property type="molecule type" value="Genomic_DNA"/>
</dbReference>
<keyword evidence="2" id="KW-0812">Transmembrane</keyword>
<dbReference type="PANTHER" id="PTHR10658:SF11">
    <property type="entry name" value="VIBRATOR, ISOFORM B"/>
    <property type="match status" value="1"/>
</dbReference>
<feature type="compositionally biased region" description="Basic and acidic residues" evidence="1">
    <location>
        <begin position="324"/>
        <end position="365"/>
    </location>
</feature>
<dbReference type="InterPro" id="IPR055261">
    <property type="entry name" value="PI_transfer_N"/>
</dbReference>
<dbReference type="PRINTS" id="PR00391">
    <property type="entry name" value="PITRANSFER"/>
</dbReference>
<feature type="transmembrane region" description="Helical" evidence="2">
    <location>
        <begin position="512"/>
        <end position="536"/>
    </location>
</feature>
<dbReference type="GO" id="GO:0005548">
    <property type="term" value="F:phospholipid transporter activity"/>
    <property type="evidence" value="ECO:0007669"/>
    <property type="project" value="InterPro"/>
</dbReference>